<dbReference type="PROSITE" id="PS50883">
    <property type="entry name" value="EAL"/>
    <property type="match status" value="1"/>
</dbReference>
<dbReference type="InterPro" id="IPR035919">
    <property type="entry name" value="EAL_sf"/>
</dbReference>
<dbReference type="SUPFAM" id="SSF141868">
    <property type="entry name" value="EAL domain-like"/>
    <property type="match status" value="1"/>
</dbReference>
<dbReference type="PANTHER" id="PTHR33121">
    <property type="entry name" value="CYCLIC DI-GMP PHOSPHODIESTERASE PDEF"/>
    <property type="match status" value="1"/>
</dbReference>
<reference evidence="2 3" key="1">
    <citation type="journal article" date="2011" name="PLoS ONE">
        <title>Complete genome sequence and comparative analysis of the fish pathogen Lactococcus garvieae.</title>
        <authorList>
            <person name="Morita H."/>
            <person name="Toh H."/>
            <person name="Oshima K."/>
            <person name="Yoshizaki M."/>
            <person name="Kawanishi M."/>
            <person name="Nakaya K."/>
            <person name="Suzuki T."/>
            <person name="Miyauchi E."/>
            <person name="Ishii Y."/>
            <person name="Tanabe S."/>
            <person name="Murakami M."/>
            <person name="Hattori M."/>
        </authorList>
    </citation>
    <scope>NUCLEOTIDE SEQUENCE [LARGE SCALE GENOMIC DNA]</scope>
    <source>
        <strain evidence="2 3">Lg2</strain>
    </source>
</reference>
<dbReference type="InterPro" id="IPR001633">
    <property type="entry name" value="EAL_dom"/>
</dbReference>
<dbReference type="STRING" id="420890.LCGL_1572"/>
<sequence length="242" mass="29139">MTEGKSFSVYLRRKIGLKFDELFFYRQKICDFTQNDKEEYELLLRYKRADGCYFPSEMFDDIVSDHQLHNSYLQRLEILLEEQLSKDDYIYSLNLDYQELYFEETVEFLRTFKYRDRLRLELTERLPVNCQSEEDFLPIEAIQTLKTLGYAIALDDFLSGINHYKTLFILDDYIDRVKISALDFNSYLSPTKLKNFIFSIVDTIKFLNKEIVIEGVEVEELLASFPKEWLQQTYYYDKPHSF</sequence>
<dbReference type="Gene3D" id="3.20.20.450">
    <property type="entry name" value="EAL domain"/>
    <property type="match status" value="1"/>
</dbReference>
<name>F9VFD1_LACGL</name>
<dbReference type="PANTHER" id="PTHR33121:SF79">
    <property type="entry name" value="CYCLIC DI-GMP PHOSPHODIESTERASE PDED-RELATED"/>
    <property type="match status" value="1"/>
</dbReference>
<dbReference type="EMBL" id="AP009333">
    <property type="protein sequence ID" value="BAK61032.1"/>
    <property type="molecule type" value="Genomic_DNA"/>
</dbReference>
<evidence type="ECO:0000313" key="3">
    <source>
        <dbReference type="Proteomes" id="UP000008520"/>
    </source>
</evidence>
<dbReference type="HOGENOM" id="CLU_100177_0_0_9"/>
<proteinExistence type="predicted"/>
<dbReference type="Proteomes" id="UP000008520">
    <property type="component" value="Chromosome"/>
</dbReference>
<accession>F9VFD1</accession>
<dbReference type="KEGG" id="lgv:LCGL_1572"/>
<keyword evidence="3" id="KW-1185">Reference proteome</keyword>
<dbReference type="InterPro" id="IPR050706">
    <property type="entry name" value="Cyclic-di-GMP_PDE-like"/>
</dbReference>
<gene>
    <name evidence="2" type="ordered locus">LCGL_1572</name>
</gene>
<evidence type="ECO:0000313" key="2">
    <source>
        <dbReference type="EMBL" id="BAK61032.1"/>
    </source>
</evidence>
<organism evidence="2 3">
    <name type="scientific">Lactococcus garvieae (strain Lg2)</name>
    <name type="common">Enterococcus seriolicida</name>
    <dbReference type="NCBI Taxonomy" id="420890"/>
    <lineage>
        <taxon>Bacteria</taxon>
        <taxon>Bacillati</taxon>
        <taxon>Bacillota</taxon>
        <taxon>Bacilli</taxon>
        <taxon>Lactobacillales</taxon>
        <taxon>Streptococcaceae</taxon>
        <taxon>Lactococcus</taxon>
    </lineage>
</organism>
<protein>
    <recommendedName>
        <fullName evidence="1">EAL domain-containing protein</fullName>
    </recommendedName>
</protein>
<dbReference type="eggNOG" id="COG2200">
    <property type="taxonomic scope" value="Bacteria"/>
</dbReference>
<feature type="domain" description="EAL" evidence="1">
    <location>
        <begin position="4"/>
        <end position="242"/>
    </location>
</feature>
<dbReference type="Pfam" id="PF00563">
    <property type="entry name" value="EAL"/>
    <property type="match status" value="1"/>
</dbReference>
<dbReference type="GO" id="GO:0071111">
    <property type="term" value="F:cyclic-guanylate-specific phosphodiesterase activity"/>
    <property type="evidence" value="ECO:0007669"/>
    <property type="project" value="InterPro"/>
</dbReference>
<dbReference type="PATRIC" id="fig|420890.5.peg.1547"/>
<evidence type="ECO:0000259" key="1">
    <source>
        <dbReference type="PROSITE" id="PS50883"/>
    </source>
</evidence>
<dbReference type="AlphaFoldDB" id="F9VFD1"/>